<comment type="similarity">
    <text evidence="3">Belongs to the HIR3 family.</text>
</comment>
<protein>
    <recommendedName>
        <fullName evidence="4">Histone transcription regulator 3 homolog</fullName>
    </recommendedName>
</protein>
<feature type="compositionally biased region" description="Polar residues" evidence="6">
    <location>
        <begin position="264"/>
        <end position="273"/>
    </location>
</feature>
<evidence type="ECO:0000313" key="7">
    <source>
        <dbReference type="EMBL" id="KMM72777.1"/>
    </source>
</evidence>
<proteinExistence type="inferred from homology"/>
<comment type="function">
    <text evidence="1">Has a role in a nucleosome assembly pathway that is required for the integrity of heterochromatin and proper chromosome segregation.</text>
</comment>
<evidence type="ECO:0000256" key="6">
    <source>
        <dbReference type="SAM" id="MobiDB-lite"/>
    </source>
</evidence>
<comment type="subcellular location">
    <subcellularLocation>
        <location evidence="2">Nucleus</location>
    </subcellularLocation>
</comment>
<dbReference type="GO" id="GO:0000417">
    <property type="term" value="C:HIR complex"/>
    <property type="evidence" value="ECO:0007669"/>
    <property type="project" value="TreeGrafter"/>
</dbReference>
<sequence length="2028" mass="228323">MSTFVALNVEPAEDIEDVDDTKEIQIEEALKLYQNALKLHSQGPEYYDQAQEAYNALFESEIFKYPEATSEYKRDQILGLDDDDFYFPDEIAEGDSAPDAINTTSSALPQTIFLSYKNHAQFLLDYLKVLLDKREKQDDIHVSNQIKEALEHFAEALERDETDMELWRKSSRVGSALKSHRIARFCLESVLEGDGYGVEDRLGQPGLEQVFAARDLHEILRTLQDKVSSAQLPLRQPRKGISRLLAKQADLYPFLPRHSKETRSCSAPHQSDGNKTRHRLATSASNTWTDVGSAILRALAEESQTDDSIWSPVTLRIQLPRNSCFVELPIIQQNKIGDFTEVRLDDDDDIELPDRESGEPVTTAEKPSSKSPKRESDLDDEQSTEKNTDENAKDSTDKAEQANEKSAEQDGDGSLTPPAADANVKVHGPQSRKRSSTSVGNEEPTDGGRAKSRRIRARESIAEAQAHQDEIVFDQTKYFEDRLEHFAHADQWMFSTSGALLSKLGVEELGTIDEMRHAIDQTDGHTSPRGSFHEPSLESVSMRDLREAIENWSGAQNLKDDIFTSHDGLAGVKQSGLNIFLERSRQVQPALSQKESSFDDEGLSQFVESVNSENFHPQKVAFKWLECHFTSDLSSSLNTTTSSNLQPSSAYATQRWSDRKKSLIKDLIVRNDEFTYKHFLSSACDFTQTSPAGNGPSAEMAQSLYELHLDIFASMCSPNSDSDESYKALQRDRLRRWESLARRLINHRVEIGDKSDFQTGNILRHLWATIMSFNLTAGADREYVLACLNDLKSVLTSFGEPVLTLVNNATMPELSISAVEQEIARISSMEFFMKVFGPGKEDPVSLIENIEPILDPSAIEHHPSELAEDQVTNLLHVPAEIQQAQDLAFFLDRGDVTLKLFLWRRLQKAYESIQYPTKVISCSLRSIEIIVGELVAPTYLELPSNQRQETLLRWLNRADYLMLNVIGKILDDPKSSFECIDMSHLQSSMSAIARLSRLLHSFVLYEDSVRIGQTSPPEIRPAAAAKAYDHYKEKLRSMLVRSWTLQYTLIKEGIAQNKELFDMPSDDCINYLRSVHNALGIRSYCRYANKVLLKVMKQELLTLDAEDSYESDVAQVLFDYYGLKFSPELDISLDHGCPVEKLDRSTALMMVDFAMLQAKRMNIKDFLRSDLKSTIDTIQMSIGWSGRIYPAITQNKRIISAFLKSPINPAILYRAVQGVSDVSVIPVHTESFRLAENGWYFLLGLAAFTKFKTQKRLGPTATDDLDLAATFFRRELEHGVDRWETWYRLGQVYDAKLEEDITWSAEKLNHHRADLTLLERRAIHSYSMAITLAIRTADSSTETKKTISDLYTQFGFRIYASSREPFSMAAFSLDDFTRHFSSDKSQQMYTGRPFRDMKLYSTWYFASYLFQKAMVDRPMNWINHYMFSKCLWKMFTSQDPLKERYKPIEVEDILDSLDAAIEALPKKRDSRSDPILEPHFKLASIIHKLVKRGDLDPCNASERLIATPWGRKLSPVEDLAGWKPFILNVLKNLGTADKSNWHHRIVARAAHVIYDDRRDVEAAAAAKHELSQHIFTKTMTLQVWRPENERPGRHFVYTSRYVYFFVHIMDQLNDRTGLDLLLRRVRRKPNDYVNYTKLWEDICLTYIKLFRRLGHVPTSHEEAIFKPLGHEEFVANATRLDSWTHSETAEPGLIDLVREAVELKKLNGGLIKPGIFEDLVGDVYALIYEKTVPGILERIAKEENRERMKVDHLLSAGDSVNDNHTPLPGLDKSSDKPPEKAPGPKARAKGVTRREVQRKADAIATKAAASRPKPIRPADEDSKPVVVEQAATEGTANKDEAQEEVSKPVSQQTPEAAEATGPAIVPSSALPSIHDSGEDESELSELDDSKMSDPSKPSLPMFPNLLVKRLASPNPMSELSSNISHDGRETGGDVDVDGGPDDEGDGEGDSNSEGDGGGEGEGEGEGEGDAEGEAEEEGDGEGDDNDGESAQTISVPDNKSEPGVVDKKPGRTDDARKSDHSDVDMEGT</sequence>
<dbReference type="OrthoDB" id="77564at2759"/>
<feature type="compositionally biased region" description="Polar residues" evidence="6">
    <location>
        <begin position="1914"/>
        <end position="1924"/>
    </location>
</feature>
<feature type="region of interest" description="Disordered" evidence="6">
    <location>
        <begin position="1754"/>
        <end position="2028"/>
    </location>
</feature>
<feature type="region of interest" description="Disordered" evidence="6">
    <location>
        <begin position="349"/>
        <end position="455"/>
    </location>
</feature>
<feature type="compositionally biased region" description="Basic and acidic residues" evidence="6">
    <location>
        <begin position="1836"/>
        <end position="1846"/>
    </location>
</feature>
<evidence type="ECO:0000256" key="5">
    <source>
        <dbReference type="ARBA" id="ARBA00023242"/>
    </source>
</evidence>
<reference evidence="7 8" key="1">
    <citation type="submission" date="2007-06" db="EMBL/GenBank/DDBJ databases">
        <title>The Genome Sequence of Coccidioides posadasii RMSCC_3488.</title>
        <authorList>
            <consortium name="Coccidioides Genome Resources Consortium"/>
            <consortium name="The Broad Institute Genome Sequencing Platform"/>
            <person name="Henn M.R."/>
            <person name="Sykes S."/>
            <person name="Young S."/>
            <person name="Jaffe D."/>
            <person name="Berlin A."/>
            <person name="Alvarez P."/>
            <person name="Butler J."/>
            <person name="Gnerre S."/>
            <person name="Grabherr M."/>
            <person name="Mauceli E."/>
            <person name="Brockman W."/>
            <person name="Kodira C."/>
            <person name="Alvarado L."/>
            <person name="Zeng Q."/>
            <person name="Crawford M."/>
            <person name="Antoine C."/>
            <person name="Devon K."/>
            <person name="Galgiani J."/>
            <person name="Orsborn K."/>
            <person name="Lewis M.L."/>
            <person name="Nusbaum C."/>
            <person name="Galagan J."/>
            <person name="Birren B."/>
        </authorList>
    </citation>
    <scope>NUCLEOTIDE SEQUENCE [LARGE SCALE GENOMIC DNA]</scope>
    <source>
        <strain evidence="7 8">RMSCC 3488</strain>
    </source>
</reference>
<feature type="compositionally biased region" description="Acidic residues" evidence="6">
    <location>
        <begin position="1932"/>
        <end position="1987"/>
    </location>
</feature>
<evidence type="ECO:0000256" key="1">
    <source>
        <dbReference type="ARBA" id="ARBA00002687"/>
    </source>
</evidence>
<dbReference type="VEuPathDB" id="FungiDB:CPAG_09069"/>
<evidence type="ECO:0000313" key="8">
    <source>
        <dbReference type="Proteomes" id="UP000054567"/>
    </source>
</evidence>
<evidence type="ECO:0000256" key="3">
    <source>
        <dbReference type="ARBA" id="ARBA00007335"/>
    </source>
</evidence>
<dbReference type="GO" id="GO:0031491">
    <property type="term" value="F:nucleosome binding"/>
    <property type="evidence" value="ECO:0007669"/>
    <property type="project" value="TreeGrafter"/>
</dbReference>
<evidence type="ECO:0000256" key="4">
    <source>
        <dbReference type="ARBA" id="ARBA00014848"/>
    </source>
</evidence>
<dbReference type="GO" id="GO:0006325">
    <property type="term" value="P:chromatin organization"/>
    <property type="evidence" value="ECO:0007669"/>
    <property type="project" value="InterPro"/>
</dbReference>
<dbReference type="PANTHER" id="PTHR15502:SF7">
    <property type="entry name" value="CALCINEURIN-BINDING PROTEIN CABIN-1"/>
    <property type="match status" value="1"/>
</dbReference>
<feature type="compositionally biased region" description="Acidic residues" evidence="6">
    <location>
        <begin position="1877"/>
        <end position="1886"/>
    </location>
</feature>
<evidence type="ECO:0000256" key="2">
    <source>
        <dbReference type="ARBA" id="ARBA00004123"/>
    </source>
</evidence>
<feature type="compositionally biased region" description="Basic and acidic residues" evidence="6">
    <location>
        <begin position="1998"/>
        <end position="2028"/>
    </location>
</feature>
<keyword evidence="5" id="KW-0539">Nucleus</keyword>
<dbReference type="EMBL" id="DS268114">
    <property type="protein sequence ID" value="KMM72777.1"/>
    <property type="molecule type" value="Genomic_DNA"/>
</dbReference>
<organism evidence="7 8">
    <name type="scientific">Coccidioides posadasii RMSCC 3488</name>
    <dbReference type="NCBI Taxonomy" id="454284"/>
    <lineage>
        <taxon>Eukaryota</taxon>
        <taxon>Fungi</taxon>
        <taxon>Dikarya</taxon>
        <taxon>Ascomycota</taxon>
        <taxon>Pezizomycotina</taxon>
        <taxon>Eurotiomycetes</taxon>
        <taxon>Eurotiomycetidae</taxon>
        <taxon>Onygenales</taxon>
        <taxon>Onygenaceae</taxon>
        <taxon>Coccidioides</taxon>
    </lineage>
</organism>
<reference evidence="8" key="2">
    <citation type="journal article" date="2009" name="Genome Res.">
        <title>Comparative genomic analyses of the human fungal pathogens Coccidioides and their relatives.</title>
        <authorList>
            <person name="Sharpton T.J."/>
            <person name="Stajich J.E."/>
            <person name="Rounsley S.D."/>
            <person name="Gardner M.J."/>
            <person name="Wortman J.R."/>
            <person name="Jordar V.S."/>
            <person name="Maiti R."/>
            <person name="Kodira C.D."/>
            <person name="Neafsey D.E."/>
            <person name="Zeng Q."/>
            <person name="Hung C.-Y."/>
            <person name="McMahan C."/>
            <person name="Muszewska A."/>
            <person name="Grynberg M."/>
            <person name="Mandel M.A."/>
            <person name="Kellner E.M."/>
            <person name="Barker B.M."/>
            <person name="Galgiani J.N."/>
            <person name="Orbach M.J."/>
            <person name="Kirkland T.N."/>
            <person name="Cole G.T."/>
            <person name="Henn M.R."/>
            <person name="Birren B.W."/>
            <person name="Taylor J.W."/>
        </authorList>
    </citation>
    <scope>NUCLEOTIDE SEQUENCE [LARGE SCALE GENOMIC DNA]</scope>
    <source>
        <strain evidence="8">RMSCC 3488</strain>
    </source>
</reference>
<dbReference type="GO" id="GO:0005634">
    <property type="term" value="C:nucleus"/>
    <property type="evidence" value="ECO:0007669"/>
    <property type="project" value="UniProtKB-SubCell"/>
</dbReference>
<reference evidence="8" key="3">
    <citation type="journal article" date="2010" name="Genome Res.">
        <title>Population genomic sequencing of Coccidioides fungi reveals recent hybridization and transposon control.</title>
        <authorList>
            <person name="Neafsey D.E."/>
            <person name="Barker B.M."/>
            <person name="Sharpton T.J."/>
            <person name="Stajich J.E."/>
            <person name="Park D.J."/>
            <person name="Whiston E."/>
            <person name="Hung C.-Y."/>
            <person name="McMahan C."/>
            <person name="White J."/>
            <person name="Sykes S."/>
            <person name="Heiman D."/>
            <person name="Young S."/>
            <person name="Zeng Q."/>
            <person name="Abouelleil A."/>
            <person name="Aftuck L."/>
            <person name="Bessette D."/>
            <person name="Brown A."/>
            <person name="FitzGerald M."/>
            <person name="Lui A."/>
            <person name="Macdonald J.P."/>
            <person name="Priest M."/>
            <person name="Orbach M.J."/>
            <person name="Galgiani J.N."/>
            <person name="Kirkland T.N."/>
            <person name="Cole G.T."/>
            <person name="Birren B.W."/>
            <person name="Henn M.R."/>
            <person name="Taylor J.W."/>
            <person name="Rounsley S.D."/>
        </authorList>
    </citation>
    <scope>NUCLEOTIDE SEQUENCE [LARGE SCALE GENOMIC DNA]</scope>
    <source>
        <strain evidence="8">RMSCC 3488</strain>
    </source>
</reference>
<dbReference type="PANTHER" id="PTHR15502">
    <property type="entry name" value="CALCINEURIN-BINDING PROTEIN CABIN 1-RELATED"/>
    <property type="match status" value="1"/>
</dbReference>
<feature type="compositionally biased region" description="Basic and acidic residues" evidence="6">
    <location>
        <begin position="383"/>
        <end position="408"/>
    </location>
</feature>
<name>A0A0J6ILJ2_COCPO</name>
<gene>
    <name evidence="7" type="ORF">CPAG_09069</name>
</gene>
<dbReference type="InterPro" id="IPR033053">
    <property type="entry name" value="Hir3/CABIN1"/>
</dbReference>
<feature type="compositionally biased region" description="Basic and acidic residues" evidence="6">
    <location>
        <begin position="1792"/>
        <end position="1801"/>
    </location>
</feature>
<accession>A0A0J6ILJ2</accession>
<dbReference type="Proteomes" id="UP000054567">
    <property type="component" value="Unassembled WGS sequence"/>
</dbReference>
<feature type="region of interest" description="Disordered" evidence="6">
    <location>
        <begin position="260"/>
        <end position="284"/>
    </location>
</feature>